<dbReference type="Pfam" id="PF00557">
    <property type="entry name" value="Peptidase_M24"/>
    <property type="match status" value="1"/>
</dbReference>
<accession>A0ABT4VUI0</accession>
<dbReference type="PANTHER" id="PTHR46112">
    <property type="entry name" value="AMINOPEPTIDASE"/>
    <property type="match status" value="1"/>
</dbReference>
<gene>
    <name evidence="3" type="ORF">OOZ53_23665</name>
</gene>
<reference evidence="3" key="1">
    <citation type="submission" date="2022-11" db="EMBL/GenBank/DDBJ databases">
        <title>Hoeflea poritis sp. nov., isolated from scleractinian coral Porites lutea.</title>
        <authorList>
            <person name="Zhang G."/>
            <person name="Wei Q."/>
            <person name="Cai L."/>
        </authorList>
    </citation>
    <scope>NUCLEOTIDE SEQUENCE</scope>
    <source>
        <strain evidence="3">E7-10</strain>
    </source>
</reference>
<feature type="domain" description="Creatinase N-terminal" evidence="2">
    <location>
        <begin position="10"/>
        <end position="141"/>
    </location>
</feature>
<comment type="caution">
    <text evidence="3">The sequence shown here is derived from an EMBL/GenBank/DDBJ whole genome shotgun (WGS) entry which is preliminary data.</text>
</comment>
<dbReference type="InterPro" id="IPR000587">
    <property type="entry name" value="Creatinase_N"/>
</dbReference>
<dbReference type="Proteomes" id="UP001148313">
    <property type="component" value="Unassembled WGS sequence"/>
</dbReference>
<dbReference type="Gene3D" id="3.90.230.10">
    <property type="entry name" value="Creatinase/methionine aminopeptidase superfamily"/>
    <property type="match status" value="1"/>
</dbReference>
<proteinExistence type="predicted"/>
<dbReference type="SUPFAM" id="SSF53092">
    <property type="entry name" value="Creatinase/prolidase N-terminal domain"/>
    <property type="match status" value="1"/>
</dbReference>
<evidence type="ECO:0000259" key="2">
    <source>
        <dbReference type="Pfam" id="PF01321"/>
    </source>
</evidence>
<dbReference type="InterPro" id="IPR036005">
    <property type="entry name" value="Creatinase/aminopeptidase-like"/>
</dbReference>
<evidence type="ECO:0000259" key="1">
    <source>
        <dbReference type="Pfam" id="PF00557"/>
    </source>
</evidence>
<dbReference type="RefSeq" id="WP_271092237.1">
    <property type="nucleotide sequence ID" value="NZ_JAPJZH010000022.1"/>
</dbReference>
<feature type="domain" description="Peptidase M24" evidence="1">
    <location>
        <begin position="150"/>
        <end position="353"/>
    </location>
</feature>
<organism evidence="3 4">
    <name type="scientific">Hoeflea poritis</name>
    <dbReference type="NCBI Taxonomy" id="2993659"/>
    <lineage>
        <taxon>Bacteria</taxon>
        <taxon>Pseudomonadati</taxon>
        <taxon>Pseudomonadota</taxon>
        <taxon>Alphaproteobacteria</taxon>
        <taxon>Hyphomicrobiales</taxon>
        <taxon>Rhizobiaceae</taxon>
        <taxon>Hoeflea</taxon>
    </lineage>
</organism>
<sequence length="371" mass="39892">MTDPSVFAERRARLAAALSQNGLDAAALVPGPSFYYLTGIHFHLMERPTVLFIGVDGEIHAVIPSLEKARWQAGMPDADTEYWQDSEGSGGAFSRIAARMNVKKLGVEGQRMRVFESDLLRAHFGEGAVHDAQASIAGIRLLKDAREIECQKEAIAISEAALGATIEQVRAGMSERQIQQRLLIAMLDAGAEGFGFEPIVLTGAMSADPHGEPSGERRLEPGDALLIDFGAAYGGYSADLTRTFFCGHVSDEHRAIYETVKRANAEGRAKSAPGVTAHDVDMATTDVLRTSPFADLIVHKTGHGLGLDVHEAPQIMEGNHQDLVPGMVFTVEPGLYRIGDVGVRIEDNVLVTEDGSVSLSSFDRELTIIGG</sequence>
<protein>
    <submittedName>
        <fullName evidence="3">Xaa-Pro peptidase family protein</fullName>
    </submittedName>
</protein>
<dbReference type="Pfam" id="PF01321">
    <property type="entry name" value="Creatinase_N"/>
    <property type="match status" value="1"/>
</dbReference>
<dbReference type="InterPro" id="IPR000994">
    <property type="entry name" value="Pept_M24"/>
</dbReference>
<dbReference type="InterPro" id="IPR050659">
    <property type="entry name" value="Peptidase_M24B"/>
</dbReference>
<dbReference type="Gene3D" id="3.40.350.10">
    <property type="entry name" value="Creatinase/prolidase N-terminal domain"/>
    <property type="match status" value="1"/>
</dbReference>
<evidence type="ECO:0000313" key="3">
    <source>
        <dbReference type="EMBL" id="MDA4848376.1"/>
    </source>
</evidence>
<dbReference type="InterPro" id="IPR029149">
    <property type="entry name" value="Creatin/AminoP/Spt16_N"/>
</dbReference>
<name>A0ABT4VUI0_9HYPH</name>
<dbReference type="PANTHER" id="PTHR46112:SF3">
    <property type="entry name" value="AMINOPEPTIDASE YPDF"/>
    <property type="match status" value="1"/>
</dbReference>
<dbReference type="EMBL" id="JAPJZH010000022">
    <property type="protein sequence ID" value="MDA4848376.1"/>
    <property type="molecule type" value="Genomic_DNA"/>
</dbReference>
<keyword evidence="4" id="KW-1185">Reference proteome</keyword>
<evidence type="ECO:0000313" key="4">
    <source>
        <dbReference type="Proteomes" id="UP001148313"/>
    </source>
</evidence>
<dbReference type="SUPFAM" id="SSF55920">
    <property type="entry name" value="Creatinase/aminopeptidase"/>
    <property type="match status" value="1"/>
</dbReference>